<keyword evidence="4" id="KW-1185">Reference proteome</keyword>
<sequence length="424" mass="44953">MRGPLNRTDTGGRSHALALGATYPYWTALPYRELPVAQRPASRSYDVVIVGAGLTGALAAEALSDGRRSVLVVDRRMPLAGSTSASAALILSELDAPLTALSASIGQERAERLWHRSATAVEKLLSLIARLGIDCGLSTRKSLYLAGDRMDAEAMAAEARARNLTGLRSQFIPRDALMAQYGIDRPAALLSSMAAALNPVQLTAGLLAAVARRGGEIVANTEVLDARQSGGRIHLLTSDGDFLSAGHVIFCTGYDIPDGLQPHESQIMSTWAIASEAGCARPRWLDATLLREASAHGLHIRTTPDGRILARGEEEPDPFAYHAPDKLAEKTARLADRVSTLIGMDIGKPEHAWSGAFGTTPLGLPVIGEIPGLPQAWAILGYGSNGMTFSQIAADIVLAAIHGRDDPDAMLFSYPEGSLNRMPA</sequence>
<dbReference type="SUPFAM" id="SSF51905">
    <property type="entry name" value="FAD/NAD(P)-binding domain"/>
    <property type="match status" value="1"/>
</dbReference>
<comment type="caution">
    <text evidence="3">The sequence shown here is derived from an EMBL/GenBank/DDBJ whole genome shotgun (WGS) entry which is preliminary data.</text>
</comment>
<dbReference type="GO" id="GO:0016491">
    <property type="term" value="F:oxidoreductase activity"/>
    <property type="evidence" value="ECO:0007669"/>
    <property type="project" value="UniProtKB-KW"/>
</dbReference>
<dbReference type="Gene3D" id="3.30.9.10">
    <property type="entry name" value="D-Amino Acid Oxidase, subunit A, domain 2"/>
    <property type="match status" value="1"/>
</dbReference>
<evidence type="ECO:0000259" key="2">
    <source>
        <dbReference type="Pfam" id="PF01266"/>
    </source>
</evidence>
<dbReference type="AlphaFoldDB" id="A0A7W6J7E0"/>
<dbReference type="GO" id="GO:0005737">
    <property type="term" value="C:cytoplasm"/>
    <property type="evidence" value="ECO:0007669"/>
    <property type="project" value="TreeGrafter"/>
</dbReference>
<evidence type="ECO:0000313" key="3">
    <source>
        <dbReference type="EMBL" id="MBB4066178.1"/>
    </source>
</evidence>
<dbReference type="PANTHER" id="PTHR13847">
    <property type="entry name" value="SARCOSINE DEHYDROGENASE-RELATED"/>
    <property type="match status" value="1"/>
</dbReference>
<gene>
    <name evidence="3" type="ORF">GGR23_003393</name>
</gene>
<dbReference type="RefSeq" id="WP_183367465.1">
    <property type="nucleotide sequence ID" value="NZ_JACIEZ010000008.1"/>
</dbReference>
<dbReference type="InterPro" id="IPR036188">
    <property type="entry name" value="FAD/NAD-bd_sf"/>
</dbReference>
<dbReference type="Proteomes" id="UP000528286">
    <property type="component" value="Unassembled WGS sequence"/>
</dbReference>
<evidence type="ECO:0000256" key="1">
    <source>
        <dbReference type="ARBA" id="ARBA00023002"/>
    </source>
</evidence>
<protein>
    <submittedName>
        <fullName evidence="3">Glycine/D-amino acid oxidase-like deaminating enzyme</fullName>
    </submittedName>
</protein>
<feature type="domain" description="FAD dependent oxidoreductase" evidence="2">
    <location>
        <begin position="46"/>
        <end position="397"/>
    </location>
</feature>
<organism evidence="3 4">
    <name type="scientific">Gellertiella hungarica</name>
    <dbReference type="NCBI Taxonomy" id="1572859"/>
    <lineage>
        <taxon>Bacteria</taxon>
        <taxon>Pseudomonadati</taxon>
        <taxon>Pseudomonadota</taxon>
        <taxon>Alphaproteobacteria</taxon>
        <taxon>Hyphomicrobiales</taxon>
        <taxon>Rhizobiaceae</taxon>
        <taxon>Gellertiella</taxon>
    </lineage>
</organism>
<proteinExistence type="predicted"/>
<name>A0A7W6J7E0_9HYPH</name>
<dbReference type="Gene3D" id="3.50.50.60">
    <property type="entry name" value="FAD/NAD(P)-binding domain"/>
    <property type="match status" value="1"/>
</dbReference>
<dbReference type="InterPro" id="IPR006076">
    <property type="entry name" value="FAD-dep_OxRdtase"/>
</dbReference>
<evidence type="ECO:0000313" key="4">
    <source>
        <dbReference type="Proteomes" id="UP000528286"/>
    </source>
</evidence>
<dbReference type="Pfam" id="PF01266">
    <property type="entry name" value="DAO"/>
    <property type="match status" value="1"/>
</dbReference>
<dbReference type="EMBL" id="JACIEZ010000008">
    <property type="protein sequence ID" value="MBB4066178.1"/>
    <property type="molecule type" value="Genomic_DNA"/>
</dbReference>
<reference evidence="3 4" key="1">
    <citation type="submission" date="2020-08" db="EMBL/GenBank/DDBJ databases">
        <title>Genomic Encyclopedia of Type Strains, Phase IV (KMG-IV): sequencing the most valuable type-strain genomes for metagenomic binning, comparative biology and taxonomic classification.</title>
        <authorList>
            <person name="Goeker M."/>
        </authorList>
    </citation>
    <scope>NUCLEOTIDE SEQUENCE [LARGE SCALE GENOMIC DNA]</scope>
    <source>
        <strain evidence="3 4">DSM 29853</strain>
    </source>
</reference>
<dbReference type="PANTHER" id="PTHR13847:SF201">
    <property type="entry name" value="PUTATIBE OXIDOREDUCTASE"/>
    <property type="match status" value="1"/>
</dbReference>
<keyword evidence="1" id="KW-0560">Oxidoreductase</keyword>
<accession>A0A7W6J7E0</accession>